<dbReference type="Proteomes" id="UP000008207">
    <property type="component" value="Chromosome"/>
</dbReference>
<reference evidence="1 2" key="1">
    <citation type="submission" date="2009-01" db="EMBL/GenBank/DDBJ databases">
        <title>Complete sequence of chromosome of Methylobacterium nodulans ORS 2060.</title>
        <authorList>
            <consortium name="US DOE Joint Genome Institute"/>
            <person name="Lucas S."/>
            <person name="Copeland A."/>
            <person name="Lapidus A."/>
            <person name="Glavina del Rio T."/>
            <person name="Dalin E."/>
            <person name="Tice H."/>
            <person name="Bruce D."/>
            <person name="Goodwin L."/>
            <person name="Pitluck S."/>
            <person name="Sims D."/>
            <person name="Brettin T."/>
            <person name="Detter J.C."/>
            <person name="Han C."/>
            <person name="Larimer F."/>
            <person name="Land M."/>
            <person name="Hauser L."/>
            <person name="Kyrpides N."/>
            <person name="Ivanova N."/>
            <person name="Marx C.J."/>
            <person name="Richardson P."/>
        </authorList>
    </citation>
    <scope>NUCLEOTIDE SEQUENCE [LARGE SCALE GENOMIC DNA]</scope>
    <source>
        <strain evidence="2">LMG 21967 / CNCM I-2342 / ORS 2060</strain>
    </source>
</reference>
<gene>
    <name evidence="1" type="ordered locus">Mnod_7072</name>
</gene>
<dbReference type="KEGG" id="mno:Mnod_7072"/>
<evidence type="ECO:0000313" key="1">
    <source>
        <dbReference type="EMBL" id="ACL61812.1"/>
    </source>
</evidence>
<name>B8IJ17_METNO</name>
<dbReference type="AlphaFoldDB" id="B8IJ17"/>
<accession>B8IJ17</accession>
<dbReference type="HOGENOM" id="CLU_1702215_0_0_5"/>
<evidence type="ECO:0000313" key="2">
    <source>
        <dbReference type="Proteomes" id="UP000008207"/>
    </source>
</evidence>
<keyword evidence="2" id="KW-1185">Reference proteome</keyword>
<organism evidence="1 2">
    <name type="scientific">Methylobacterium nodulans (strain LMG 21967 / CNCM I-2342 / ORS 2060)</name>
    <dbReference type="NCBI Taxonomy" id="460265"/>
    <lineage>
        <taxon>Bacteria</taxon>
        <taxon>Pseudomonadati</taxon>
        <taxon>Pseudomonadota</taxon>
        <taxon>Alphaproteobacteria</taxon>
        <taxon>Hyphomicrobiales</taxon>
        <taxon>Methylobacteriaceae</taxon>
        <taxon>Methylobacterium</taxon>
    </lineage>
</organism>
<dbReference type="STRING" id="460265.Mnod_7072"/>
<dbReference type="eggNOG" id="ENOG502ZYP3">
    <property type="taxonomic scope" value="Bacteria"/>
</dbReference>
<sequence>MRGVLPEMADPPRHASPTTQLIARLMRVVRTCPDATADVLELVLLVSQIEALTNVDRDYRDARRMIARLRHPLWDMTPDQRATLLRAADTIKDACGLSERDIPADPIGDAGERERIGTQLAAALAGEFTPAQIAKVTGAVMAVLQSSGSGPGRG</sequence>
<protein>
    <submittedName>
        <fullName evidence="1">Uncharacterized protein</fullName>
    </submittedName>
</protein>
<proteinExistence type="predicted"/>
<dbReference type="EMBL" id="CP001349">
    <property type="protein sequence ID" value="ACL61812.1"/>
    <property type="molecule type" value="Genomic_DNA"/>
</dbReference>